<evidence type="ECO:0000313" key="2">
    <source>
        <dbReference type="EMBL" id="RVW37218.1"/>
    </source>
</evidence>
<reference evidence="2 3" key="1">
    <citation type="journal article" date="2018" name="PLoS Genet.">
        <title>Population sequencing reveals clonal diversity and ancestral inbreeding in the grapevine cultivar Chardonnay.</title>
        <authorList>
            <person name="Roach M.J."/>
            <person name="Johnson D.L."/>
            <person name="Bohlmann J."/>
            <person name="van Vuuren H.J."/>
            <person name="Jones S.J."/>
            <person name="Pretorius I.S."/>
            <person name="Schmidt S.A."/>
            <person name="Borneman A.R."/>
        </authorList>
    </citation>
    <scope>NUCLEOTIDE SEQUENCE [LARGE SCALE GENOMIC DNA]</scope>
    <source>
        <strain evidence="3">cv. Chardonnay</strain>
        <tissue evidence="2">Leaf</tissue>
    </source>
</reference>
<dbReference type="AlphaFoldDB" id="A0A438DP27"/>
<name>A0A438DP27_VITVI</name>
<comment type="caution">
    <text evidence="2">The sequence shown here is derived from an EMBL/GenBank/DDBJ whole genome shotgun (WGS) entry which is preliminary data.</text>
</comment>
<dbReference type="Proteomes" id="UP000288805">
    <property type="component" value="Unassembled WGS sequence"/>
</dbReference>
<accession>A0A438DP27</accession>
<evidence type="ECO:0000313" key="3">
    <source>
        <dbReference type="Proteomes" id="UP000288805"/>
    </source>
</evidence>
<proteinExistence type="predicted"/>
<organism evidence="2 3">
    <name type="scientific">Vitis vinifera</name>
    <name type="common">Grape</name>
    <dbReference type="NCBI Taxonomy" id="29760"/>
    <lineage>
        <taxon>Eukaryota</taxon>
        <taxon>Viridiplantae</taxon>
        <taxon>Streptophyta</taxon>
        <taxon>Embryophyta</taxon>
        <taxon>Tracheophyta</taxon>
        <taxon>Spermatophyta</taxon>
        <taxon>Magnoliopsida</taxon>
        <taxon>eudicotyledons</taxon>
        <taxon>Gunneridae</taxon>
        <taxon>Pentapetalae</taxon>
        <taxon>rosids</taxon>
        <taxon>Vitales</taxon>
        <taxon>Vitaceae</taxon>
        <taxon>Viteae</taxon>
        <taxon>Vitis</taxon>
    </lineage>
</organism>
<dbReference type="EMBL" id="QGNW01001544">
    <property type="protein sequence ID" value="RVW37218.1"/>
    <property type="molecule type" value="Genomic_DNA"/>
</dbReference>
<sequence length="212" mass="23928">MHLRDEDLNDFDTAKAQDSDDETLLSLRKDLVISGTHVWFLFLGARRRITDYCVKRKTRRLPPKLDEKRTSTSNGRLGIDDPSGSVVAKDVTKRDGHTLSDELEVAGIEDDVAFKHVSLDDNSEDEIMAFSSEKQLGAASVNNRDISPHQQVADELADSGDDIASSALPINSTSRRKLRMVIDFEDDECPMFCKFIFVIYKWDLFILKDSAE</sequence>
<feature type="region of interest" description="Disordered" evidence="1">
    <location>
        <begin position="63"/>
        <end position="83"/>
    </location>
</feature>
<evidence type="ECO:0000256" key="1">
    <source>
        <dbReference type="SAM" id="MobiDB-lite"/>
    </source>
</evidence>
<gene>
    <name evidence="2" type="ORF">CK203_088331</name>
</gene>
<protein>
    <submittedName>
        <fullName evidence="2">Uncharacterized protein</fullName>
    </submittedName>
</protein>